<gene>
    <name evidence="2" type="ordered locus">Metfor_1319</name>
</gene>
<keyword evidence="1" id="KW-0812">Transmembrane</keyword>
<evidence type="ECO:0008006" key="4">
    <source>
        <dbReference type="Google" id="ProtNLM"/>
    </source>
</evidence>
<evidence type="ECO:0000313" key="2">
    <source>
        <dbReference type="EMBL" id="AGB02359.1"/>
    </source>
</evidence>
<dbReference type="EMBL" id="CP003167">
    <property type="protein sequence ID" value="AGB02359.1"/>
    <property type="molecule type" value="Genomic_DNA"/>
</dbReference>
<feature type="transmembrane region" description="Helical" evidence="1">
    <location>
        <begin position="192"/>
        <end position="216"/>
    </location>
</feature>
<keyword evidence="1" id="KW-1133">Transmembrane helix</keyword>
<keyword evidence="3" id="KW-1185">Reference proteome</keyword>
<sequence precursor="true">MQDIRLRIAAALVLTLSAFFSLAGAALAFLWWIAWSGKVSEIMRMRMILPVAGMLAFFSAVLSLTGGDGVSYFLRMMVIVLVGSWVYAEQKSGEFLHLGVWLLGNRIGFELGMLADMAMQTLHLMVRDFETIRVAQALKGTGTAGKMLVPAGLVLVTGALSRAEHTAELMAVRGYRCGGSLCPRFLTTRGDIFRCMTALCILIITVIPVSEFFILYR</sequence>
<feature type="transmembrane region" description="Helical" evidence="1">
    <location>
        <begin position="47"/>
        <end position="66"/>
    </location>
</feature>
<dbReference type="GeneID" id="14307708"/>
<proteinExistence type="predicted"/>
<reference evidence="2 3" key="2">
    <citation type="journal article" date="2014" name="Genome Announc.">
        <title>Complete Genome Sequence of Methanoregula formicica SMSPT, a Mesophilic Hydrogenotrophic Methanogen Isolated from a Methanogenic Upflow Anaerobic Sludge Blanket Reactor.</title>
        <authorList>
            <person name="Yamamoto K."/>
            <person name="Tamaki H."/>
            <person name="Cadillo-Quiroz H."/>
            <person name="Imachi H."/>
            <person name="Kyrpides N."/>
            <person name="Woyke T."/>
            <person name="Goodwin L."/>
            <person name="Zinder S.H."/>
            <person name="Kamagata Y."/>
            <person name="Liu W.T."/>
        </authorList>
    </citation>
    <scope>NUCLEOTIDE SEQUENCE [LARGE SCALE GENOMIC DNA]</scope>
    <source>
        <strain evidence="3">DSM 22288 / NBRC 105244 / SMSP</strain>
    </source>
</reference>
<organism evidence="2 3">
    <name type="scientific">Methanoregula formicica (strain DSM 22288 / NBRC 105244 / SMSP)</name>
    <dbReference type="NCBI Taxonomy" id="593750"/>
    <lineage>
        <taxon>Archaea</taxon>
        <taxon>Methanobacteriati</taxon>
        <taxon>Methanobacteriota</taxon>
        <taxon>Stenosarchaea group</taxon>
        <taxon>Methanomicrobia</taxon>
        <taxon>Methanomicrobiales</taxon>
        <taxon>Methanoregulaceae</taxon>
        <taxon>Methanoregula</taxon>
    </lineage>
</organism>
<protein>
    <recommendedName>
        <fullName evidence="4">ABC-type cobalt transport system, permease component CbiQ</fullName>
    </recommendedName>
</protein>
<dbReference type="STRING" id="593750.Metfor_1319"/>
<accession>L0HH07</accession>
<dbReference type="HOGENOM" id="CLU_1269942_0_0_2"/>
<dbReference type="KEGG" id="mfo:Metfor_1319"/>
<dbReference type="OrthoDB" id="117819at2157"/>
<dbReference type="RefSeq" id="WP_015285322.1">
    <property type="nucleotide sequence ID" value="NC_019943.1"/>
</dbReference>
<reference evidence="3" key="1">
    <citation type="submission" date="2011-12" db="EMBL/GenBank/DDBJ databases">
        <title>Complete sequence of Methanoregula formicicum SMSP.</title>
        <authorList>
            <person name="Lucas S."/>
            <person name="Han J."/>
            <person name="Lapidus A."/>
            <person name="Cheng J.-F."/>
            <person name="Goodwin L."/>
            <person name="Pitluck S."/>
            <person name="Peters L."/>
            <person name="Ovchinnikova G."/>
            <person name="Teshima H."/>
            <person name="Detter J.C."/>
            <person name="Han C."/>
            <person name="Tapia R."/>
            <person name="Land M."/>
            <person name="Hauser L."/>
            <person name="Kyrpides N."/>
            <person name="Ivanova N."/>
            <person name="Pagani I."/>
            <person name="Imachi H."/>
            <person name="Tamaki H."/>
            <person name="Sekiguchi Y."/>
            <person name="Kamagata Y."/>
            <person name="Cadillo-Quiroz H."/>
            <person name="Zinder S."/>
            <person name="Liu W.-T."/>
            <person name="Woyke T."/>
        </authorList>
    </citation>
    <scope>NUCLEOTIDE SEQUENCE [LARGE SCALE GENOMIC DNA]</scope>
    <source>
        <strain evidence="3">DSM 22288 / NBRC 105244 / SMSP</strain>
    </source>
</reference>
<evidence type="ECO:0000256" key="1">
    <source>
        <dbReference type="SAM" id="Phobius"/>
    </source>
</evidence>
<feature type="transmembrane region" description="Helical" evidence="1">
    <location>
        <begin position="6"/>
        <end position="35"/>
    </location>
</feature>
<keyword evidence="1" id="KW-0472">Membrane</keyword>
<name>L0HH07_METFS</name>
<dbReference type="eggNOG" id="arCOG05315">
    <property type="taxonomic scope" value="Archaea"/>
</dbReference>
<dbReference type="Proteomes" id="UP000010824">
    <property type="component" value="Chromosome"/>
</dbReference>
<dbReference type="AlphaFoldDB" id="L0HH07"/>
<evidence type="ECO:0000313" key="3">
    <source>
        <dbReference type="Proteomes" id="UP000010824"/>
    </source>
</evidence>
<dbReference type="InParanoid" id="L0HH07"/>